<evidence type="ECO:0000256" key="2">
    <source>
        <dbReference type="ARBA" id="ARBA00023125"/>
    </source>
</evidence>
<dbReference type="AlphaFoldDB" id="A0A178IMB5"/>
<keyword evidence="1" id="KW-0805">Transcription regulation</keyword>
<dbReference type="EMBL" id="LRRQ01000042">
    <property type="protein sequence ID" value="OAM91010.1"/>
    <property type="molecule type" value="Genomic_DNA"/>
</dbReference>
<organism evidence="5 6">
    <name type="scientific">Termitidicoccus mucosus</name>
    <dbReference type="NCBI Taxonomy" id="1184151"/>
    <lineage>
        <taxon>Bacteria</taxon>
        <taxon>Pseudomonadati</taxon>
        <taxon>Verrucomicrobiota</taxon>
        <taxon>Opitutia</taxon>
        <taxon>Opitutales</taxon>
        <taxon>Opitutaceae</taxon>
        <taxon>Termitidicoccus</taxon>
    </lineage>
</organism>
<dbReference type="InterPro" id="IPR014710">
    <property type="entry name" value="RmlC-like_jellyroll"/>
</dbReference>
<dbReference type="InterPro" id="IPR011051">
    <property type="entry name" value="RmlC_Cupin_sf"/>
</dbReference>
<dbReference type="InterPro" id="IPR050204">
    <property type="entry name" value="AraC_XylS_family_regulators"/>
</dbReference>
<keyword evidence="6" id="KW-1185">Reference proteome</keyword>
<dbReference type="SUPFAM" id="SSF51182">
    <property type="entry name" value="RmlC-like cupins"/>
    <property type="match status" value="1"/>
</dbReference>
<evidence type="ECO:0000313" key="5">
    <source>
        <dbReference type="EMBL" id="OAM91010.1"/>
    </source>
</evidence>
<protein>
    <recommendedName>
        <fullName evidence="4">HTH araC/xylS-type domain-containing protein</fullName>
    </recommendedName>
</protein>
<dbReference type="Proteomes" id="UP000078486">
    <property type="component" value="Unassembled WGS sequence"/>
</dbReference>
<evidence type="ECO:0000256" key="3">
    <source>
        <dbReference type="ARBA" id="ARBA00023163"/>
    </source>
</evidence>
<dbReference type="SUPFAM" id="SSF46689">
    <property type="entry name" value="Homeodomain-like"/>
    <property type="match status" value="2"/>
</dbReference>
<dbReference type="SMART" id="SM00342">
    <property type="entry name" value="HTH_ARAC"/>
    <property type="match status" value="1"/>
</dbReference>
<dbReference type="PROSITE" id="PS00041">
    <property type="entry name" value="HTH_ARAC_FAMILY_1"/>
    <property type="match status" value="1"/>
</dbReference>
<dbReference type="OrthoDB" id="185346at2"/>
<reference evidence="5 6" key="1">
    <citation type="submission" date="2016-01" db="EMBL/GenBank/DDBJ databases">
        <title>High potential of lignocellulose degradation of a new Verrucomicrobia species.</title>
        <authorList>
            <person name="Wang Y."/>
            <person name="Shi Y."/>
            <person name="Qiu Z."/>
            <person name="Liu S."/>
            <person name="Yang H."/>
        </authorList>
    </citation>
    <scope>NUCLEOTIDE SEQUENCE [LARGE SCALE GENOMIC DNA]</scope>
    <source>
        <strain evidence="5 6">TSB47</strain>
    </source>
</reference>
<dbReference type="Gene3D" id="2.60.120.10">
    <property type="entry name" value="Jelly Rolls"/>
    <property type="match status" value="1"/>
</dbReference>
<keyword evidence="3" id="KW-0804">Transcription</keyword>
<dbReference type="Pfam" id="PF12833">
    <property type="entry name" value="HTH_18"/>
    <property type="match status" value="1"/>
</dbReference>
<keyword evidence="2" id="KW-0238">DNA-binding</keyword>
<dbReference type="InterPro" id="IPR009057">
    <property type="entry name" value="Homeodomain-like_sf"/>
</dbReference>
<dbReference type="RefSeq" id="WP_068769137.1">
    <property type="nucleotide sequence ID" value="NZ_CP109796.1"/>
</dbReference>
<dbReference type="GO" id="GO:0043565">
    <property type="term" value="F:sequence-specific DNA binding"/>
    <property type="evidence" value="ECO:0007669"/>
    <property type="project" value="InterPro"/>
</dbReference>
<dbReference type="InterPro" id="IPR018060">
    <property type="entry name" value="HTH_AraC"/>
</dbReference>
<comment type="caution">
    <text evidence="5">The sequence shown here is derived from an EMBL/GenBank/DDBJ whole genome shotgun (WGS) entry which is preliminary data.</text>
</comment>
<evidence type="ECO:0000259" key="4">
    <source>
        <dbReference type="PROSITE" id="PS01124"/>
    </source>
</evidence>
<dbReference type="PROSITE" id="PS01124">
    <property type="entry name" value="HTH_ARAC_FAMILY_2"/>
    <property type="match status" value="1"/>
</dbReference>
<name>A0A178IMB5_9BACT</name>
<dbReference type="InterPro" id="IPR018062">
    <property type="entry name" value="HTH_AraC-typ_CS"/>
</dbReference>
<sequence length="281" mass="32445">MPDHAPKRLYLPARDRSFWKCDDGGGAFPLLYLAWGHRDFHLQGVPASTHEGWVCVCIEEGAPAIILNDRAIRLSPGQLVFIRENCPYGWERSGSKSCKFFLWMWRSLLHPELAAMPNDASALQKIPATRRPLWSRLHAMCREEILRQDEWSRGWLESCQFQIEVLLLRLMKPVPEEKPAARRVALALAWMRLHPDSQEPVGRLCDYLGISQPTLHRLFKNQTGESPLAHFHRIKMNRARQLLGNPGVSVKEAAFMLGYRHFNDFSRAYRRHFGSAPSRKQ</sequence>
<dbReference type="PANTHER" id="PTHR46796:SF6">
    <property type="entry name" value="ARAC SUBFAMILY"/>
    <property type="match status" value="1"/>
</dbReference>
<dbReference type="GO" id="GO:0003700">
    <property type="term" value="F:DNA-binding transcription factor activity"/>
    <property type="evidence" value="ECO:0007669"/>
    <property type="project" value="InterPro"/>
</dbReference>
<proteinExistence type="predicted"/>
<evidence type="ECO:0000256" key="1">
    <source>
        <dbReference type="ARBA" id="ARBA00023015"/>
    </source>
</evidence>
<dbReference type="PANTHER" id="PTHR46796">
    <property type="entry name" value="HTH-TYPE TRANSCRIPTIONAL ACTIVATOR RHAS-RELATED"/>
    <property type="match status" value="1"/>
</dbReference>
<dbReference type="STRING" id="1184151.AW736_05075"/>
<feature type="domain" description="HTH araC/xylS-type" evidence="4">
    <location>
        <begin position="185"/>
        <end position="281"/>
    </location>
</feature>
<accession>A0A178IMB5</accession>
<gene>
    <name evidence="5" type="ORF">AW736_05075</name>
</gene>
<dbReference type="Gene3D" id="1.10.10.60">
    <property type="entry name" value="Homeodomain-like"/>
    <property type="match status" value="1"/>
</dbReference>
<evidence type="ECO:0000313" key="6">
    <source>
        <dbReference type="Proteomes" id="UP000078486"/>
    </source>
</evidence>